<dbReference type="HAMAP" id="MF_00101">
    <property type="entry name" value="AcpS"/>
    <property type="match status" value="1"/>
</dbReference>
<evidence type="ECO:0000259" key="9">
    <source>
        <dbReference type="Pfam" id="PF01648"/>
    </source>
</evidence>
<evidence type="ECO:0000313" key="10">
    <source>
        <dbReference type="EMBL" id="MFC3933849.1"/>
    </source>
</evidence>
<evidence type="ECO:0000256" key="6">
    <source>
        <dbReference type="ARBA" id="ARBA00023098"/>
    </source>
</evidence>
<accession>A0ABV8D6W6</accession>
<reference evidence="11" key="1">
    <citation type="journal article" date="2019" name="Int. J. Syst. Evol. Microbiol.">
        <title>The Global Catalogue of Microorganisms (GCM) 10K type strain sequencing project: providing services to taxonomists for standard genome sequencing and annotation.</title>
        <authorList>
            <consortium name="The Broad Institute Genomics Platform"/>
            <consortium name="The Broad Institute Genome Sequencing Center for Infectious Disease"/>
            <person name="Wu L."/>
            <person name="Ma J."/>
        </authorList>
    </citation>
    <scope>NUCLEOTIDE SEQUENCE [LARGE SCALE GENOMIC DNA]</scope>
    <source>
        <strain evidence="11">CCUG 2113</strain>
    </source>
</reference>
<feature type="binding site" evidence="8">
    <location>
        <position position="8"/>
    </location>
    <ligand>
        <name>Mg(2+)</name>
        <dbReference type="ChEBI" id="CHEBI:18420"/>
    </ligand>
</feature>
<dbReference type="InterPro" id="IPR037143">
    <property type="entry name" value="4-PPantetheinyl_Trfase_dom_sf"/>
</dbReference>
<keyword evidence="6 8" id="KW-0443">Lipid metabolism</keyword>
<dbReference type="EC" id="2.7.8.7" evidence="8"/>
<keyword evidence="8" id="KW-0963">Cytoplasm</keyword>
<comment type="caution">
    <text evidence="10">The sequence shown here is derived from an EMBL/GenBank/DDBJ whole genome shotgun (WGS) entry which is preliminary data.</text>
</comment>
<gene>
    <name evidence="8 10" type="primary">acpS</name>
    <name evidence="10" type="ORF">ACFOW3_04340</name>
</gene>
<dbReference type="RefSeq" id="WP_055399445.1">
    <property type="nucleotide sequence ID" value="NZ_JAMXAX010000019.1"/>
</dbReference>
<keyword evidence="5 8" id="KW-0460">Magnesium</keyword>
<dbReference type="Gene3D" id="3.90.470.20">
    <property type="entry name" value="4'-phosphopantetheinyl transferase domain"/>
    <property type="match status" value="1"/>
</dbReference>
<dbReference type="EMBL" id="JBHSAJ010000006">
    <property type="protein sequence ID" value="MFC3933849.1"/>
    <property type="molecule type" value="Genomic_DNA"/>
</dbReference>
<proteinExistence type="inferred from homology"/>
<sequence length="131" mass="14774">MIYGIGTDICDVRRIAASLERHGERFAQKVLADGELATWRERSGRWPDRGLRYLATRFSAKEAFSKAIGLGMRMPMTWRHCEVAKLASGQPVIVLHGALKEWFDAKGLKAHLSVTDETDYAASFCVVERFD</sequence>
<dbReference type="GO" id="GO:0008897">
    <property type="term" value="F:holo-[acyl-carrier-protein] synthase activity"/>
    <property type="evidence" value="ECO:0007669"/>
    <property type="project" value="UniProtKB-EC"/>
</dbReference>
<name>A0ABV8D6W6_9BURK</name>
<evidence type="ECO:0000256" key="7">
    <source>
        <dbReference type="ARBA" id="ARBA00023160"/>
    </source>
</evidence>
<evidence type="ECO:0000256" key="1">
    <source>
        <dbReference type="ARBA" id="ARBA00022516"/>
    </source>
</evidence>
<dbReference type="Proteomes" id="UP001595693">
    <property type="component" value="Unassembled WGS sequence"/>
</dbReference>
<comment type="cofactor">
    <cofactor evidence="8">
        <name>Mg(2+)</name>
        <dbReference type="ChEBI" id="CHEBI:18420"/>
    </cofactor>
</comment>
<keyword evidence="2 8" id="KW-0808">Transferase</keyword>
<dbReference type="InterPro" id="IPR008278">
    <property type="entry name" value="4-PPantetheinyl_Trfase_dom"/>
</dbReference>
<comment type="similarity">
    <text evidence="8">Belongs to the P-Pant transferase superfamily. AcpS family.</text>
</comment>
<feature type="domain" description="4'-phosphopantetheinyl transferase" evidence="9">
    <location>
        <begin position="4"/>
        <end position="125"/>
    </location>
</feature>
<comment type="function">
    <text evidence="8">Transfers the 4'-phosphopantetheine moiety from coenzyme A to a Ser of acyl-carrier-protein.</text>
</comment>
<evidence type="ECO:0000256" key="5">
    <source>
        <dbReference type="ARBA" id="ARBA00022842"/>
    </source>
</evidence>
<evidence type="ECO:0000256" key="8">
    <source>
        <dbReference type="HAMAP-Rule" id="MF_00101"/>
    </source>
</evidence>
<keyword evidence="4 8" id="KW-0276">Fatty acid metabolism</keyword>
<comment type="catalytic activity">
    <reaction evidence="8">
        <text>apo-[ACP] + CoA = holo-[ACP] + adenosine 3',5'-bisphosphate + H(+)</text>
        <dbReference type="Rhea" id="RHEA:12068"/>
        <dbReference type="Rhea" id="RHEA-COMP:9685"/>
        <dbReference type="Rhea" id="RHEA-COMP:9690"/>
        <dbReference type="ChEBI" id="CHEBI:15378"/>
        <dbReference type="ChEBI" id="CHEBI:29999"/>
        <dbReference type="ChEBI" id="CHEBI:57287"/>
        <dbReference type="ChEBI" id="CHEBI:58343"/>
        <dbReference type="ChEBI" id="CHEBI:64479"/>
        <dbReference type="EC" id="2.7.8.7"/>
    </reaction>
</comment>
<dbReference type="InterPro" id="IPR002582">
    <property type="entry name" value="ACPS"/>
</dbReference>
<evidence type="ECO:0000256" key="4">
    <source>
        <dbReference type="ARBA" id="ARBA00022832"/>
    </source>
</evidence>
<keyword evidence="11" id="KW-1185">Reference proteome</keyword>
<dbReference type="InterPro" id="IPR004568">
    <property type="entry name" value="Ppantetheine-prot_Trfase_dom"/>
</dbReference>
<keyword evidence="3 8" id="KW-0479">Metal-binding</keyword>
<evidence type="ECO:0000256" key="2">
    <source>
        <dbReference type="ARBA" id="ARBA00022679"/>
    </source>
</evidence>
<organism evidence="10 11">
    <name type="scientific">Acidovorax facilis</name>
    <dbReference type="NCBI Taxonomy" id="12917"/>
    <lineage>
        <taxon>Bacteria</taxon>
        <taxon>Pseudomonadati</taxon>
        <taxon>Pseudomonadota</taxon>
        <taxon>Betaproteobacteria</taxon>
        <taxon>Burkholderiales</taxon>
        <taxon>Comamonadaceae</taxon>
        <taxon>Acidovorax</taxon>
    </lineage>
</organism>
<keyword evidence="7 8" id="KW-0275">Fatty acid biosynthesis</keyword>
<dbReference type="NCBIfam" id="TIGR00516">
    <property type="entry name" value="acpS"/>
    <property type="match status" value="1"/>
</dbReference>
<feature type="binding site" evidence="8">
    <location>
        <position position="62"/>
    </location>
    <ligand>
        <name>Mg(2+)</name>
        <dbReference type="ChEBI" id="CHEBI:18420"/>
    </ligand>
</feature>
<dbReference type="Pfam" id="PF01648">
    <property type="entry name" value="ACPS"/>
    <property type="match status" value="1"/>
</dbReference>
<protein>
    <recommendedName>
        <fullName evidence="8">Holo-[acyl-carrier-protein] synthase</fullName>
        <shortName evidence="8">Holo-ACP synthase</shortName>
        <ecNumber evidence="8">2.7.8.7</ecNumber>
    </recommendedName>
    <alternativeName>
        <fullName evidence="8">4'-phosphopantetheinyl transferase AcpS</fullName>
    </alternativeName>
</protein>
<keyword evidence="1 8" id="KW-0444">Lipid biosynthesis</keyword>
<dbReference type="SUPFAM" id="SSF56214">
    <property type="entry name" value="4'-phosphopantetheinyl transferase"/>
    <property type="match status" value="1"/>
</dbReference>
<comment type="subcellular location">
    <subcellularLocation>
        <location evidence="8">Cytoplasm</location>
    </subcellularLocation>
</comment>
<evidence type="ECO:0000256" key="3">
    <source>
        <dbReference type="ARBA" id="ARBA00022723"/>
    </source>
</evidence>
<evidence type="ECO:0000313" key="11">
    <source>
        <dbReference type="Proteomes" id="UP001595693"/>
    </source>
</evidence>
<dbReference type="NCBIfam" id="TIGR00556">
    <property type="entry name" value="pantethn_trn"/>
    <property type="match status" value="1"/>
</dbReference>